<gene>
    <name evidence="8" type="ORF">QYE76_048524</name>
</gene>
<sequence length="331" mass="35653">MQTEARVGGVVVDGGRAAVAAARRPEQQQQRHIGTAAHLAAGGLAGVVSKTCTAPLARLTILFQVAGMHSDAAALRKCSIWHEASRIVREEGFGAFWKGNLVTIVHRLPYSAMSFYSYERYKKFLRMVPGLDDPNYAGVVNLLGGGLAGVTAASVTYPLDVVRTRLATQKTTRYYKGIFHTLSTICKEETGRGLYKGLGATLLGVGPGIAISFYVYESLRSHWQMERPNDSNAIVSLFSGSLSGIAASTATFPLDLVKRRMQLHGAAGAAPIDKSSIAGTIRQILQKEGPRGFYRGIVPEYLKVVPSVGIAFMTYEVLKSLLSSIGEDDEN</sequence>
<dbReference type="EMBL" id="JAUUTY010000003">
    <property type="protein sequence ID" value="KAK1660365.1"/>
    <property type="molecule type" value="Genomic_DNA"/>
</dbReference>
<feature type="repeat" description="Solcar" evidence="6">
    <location>
        <begin position="136"/>
        <end position="222"/>
    </location>
</feature>
<dbReference type="AlphaFoldDB" id="A0AAD8SM20"/>
<protein>
    <submittedName>
        <fullName evidence="8">Uncharacterized protein</fullName>
    </submittedName>
</protein>
<keyword evidence="3 6" id="KW-0812">Transmembrane</keyword>
<comment type="caution">
    <text evidence="8">The sequence shown here is derived from an EMBL/GenBank/DDBJ whole genome shotgun (WGS) entry which is preliminary data.</text>
</comment>
<dbReference type="Gene3D" id="1.50.40.10">
    <property type="entry name" value="Mitochondrial carrier domain"/>
    <property type="match status" value="1"/>
</dbReference>
<dbReference type="PRINTS" id="PR00926">
    <property type="entry name" value="MITOCARRIER"/>
</dbReference>
<dbReference type="PROSITE" id="PS50920">
    <property type="entry name" value="SOLCAR"/>
    <property type="match status" value="3"/>
</dbReference>
<feature type="repeat" description="Solcar" evidence="6">
    <location>
        <begin position="33"/>
        <end position="124"/>
    </location>
</feature>
<organism evidence="8 9">
    <name type="scientific">Lolium multiflorum</name>
    <name type="common">Italian ryegrass</name>
    <name type="synonym">Lolium perenne subsp. multiflorum</name>
    <dbReference type="NCBI Taxonomy" id="4521"/>
    <lineage>
        <taxon>Eukaryota</taxon>
        <taxon>Viridiplantae</taxon>
        <taxon>Streptophyta</taxon>
        <taxon>Embryophyta</taxon>
        <taxon>Tracheophyta</taxon>
        <taxon>Spermatophyta</taxon>
        <taxon>Magnoliopsida</taxon>
        <taxon>Liliopsida</taxon>
        <taxon>Poales</taxon>
        <taxon>Poaceae</taxon>
        <taxon>BOP clade</taxon>
        <taxon>Pooideae</taxon>
        <taxon>Poodae</taxon>
        <taxon>Poeae</taxon>
        <taxon>Poeae Chloroplast Group 2 (Poeae type)</taxon>
        <taxon>Loliodinae</taxon>
        <taxon>Loliinae</taxon>
        <taxon>Lolium</taxon>
    </lineage>
</organism>
<accession>A0AAD8SM20</accession>
<keyword evidence="2 7" id="KW-0813">Transport</keyword>
<dbReference type="GO" id="GO:0055085">
    <property type="term" value="P:transmembrane transport"/>
    <property type="evidence" value="ECO:0007669"/>
    <property type="project" value="InterPro"/>
</dbReference>
<comment type="similarity">
    <text evidence="7">Belongs to the mitochondrial carrier (TC 2.A.29) family.</text>
</comment>
<evidence type="ECO:0000256" key="2">
    <source>
        <dbReference type="ARBA" id="ARBA00022448"/>
    </source>
</evidence>
<keyword evidence="9" id="KW-1185">Reference proteome</keyword>
<dbReference type="GO" id="GO:0015711">
    <property type="term" value="P:organic anion transport"/>
    <property type="evidence" value="ECO:0007669"/>
    <property type="project" value="UniProtKB-ARBA"/>
</dbReference>
<evidence type="ECO:0000256" key="1">
    <source>
        <dbReference type="ARBA" id="ARBA00004141"/>
    </source>
</evidence>
<evidence type="ECO:0000256" key="7">
    <source>
        <dbReference type="RuleBase" id="RU000488"/>
    </source>
</evidence>
<feature type="repeat" description="Solcar" evidence="6">
    <location>
        <begin position="231"/>
        <end position="321"/>
    </location>
</feature>
<dbReference type="InterPro" id="IPR002067">
    <property type="entry name" value="MCP"/>
</dbReference>
<evidence type="ECO:0000256" key="6">
    <source>
        <dbReference type="PROSITE-ProRule" id="PRU00282"/>
    </source>
</evidence>
<dbReference type="InterPro" id="IPR018108">
    <property type="entry name" value="MCP_transmembrane"/>
</dbReference>
<evidence type="ECO:0000256" key="3">
    <source>
        <dbReference type="ARBA" id="ARBA00022692"/>
    </source>
</evidence>
<keyword evidence="4" id="KW-0677">Repeat</keyword>
<keyword evidence="5 6" id="KW-0472">Membrane</keyword>
<dbReference type="PANTHER" id="PTHR24089">
    <property type="entry name" value="SOLUTE CARRIER FAMILY 25"/>
    <property type="match status" value="1"/>
</dbReference>
<proteinExistence type="inferred from homology"/>
<dbReference type="GO" id="GO:0016020">
    <property type="term" value="C:membrane"/>
    <property type="evidence" value="ECO:0007669"/>
    <property type="project" value="UniProtKB-SubCell"/>
</dbReference>
<reference evidence="8" key="1">
    <citation type="submission" date="2023-07" db="EMBL/GenBank/DDBJ databases">
        <title>A chromosome-level genome assembly of Lolium multiflorum.</title>
        <authorList>
            <person name="Chen Y."/>
            <person name="Copetti D."/>
            <person name="Kolliker R."/>
            <person name="Studer B."/>
        </authorList>
    </citation>
    <scope>NUCLEOTIDE SEQUENCE</scope>
    <source>
        <strain evidence="8">02402/16</strain>
        <tissue evidence="8">Leaf</tissue>
    </source>
</reference>
<dbReference type="SUPFAM" id="SSF103506">
    <property type="entry name" value="Mitochondrial carrier"/>
    <property type="match status" value="1"/>
</dbReference>
<evidence type="ECO:0000313" key="9">
    <source>
        <dbReference type="Proteomes" id="UP001231189"/>
    </source>
</evidence>
<evidence type="ECO:0000313" key="8">
    <source>
        <dbReference type="EMBL" id="KAK1660365.1"/>
    </source>
</evidence>
<comment type="subcellular location">
    <subcellularLocation>
        <location evidence="1">Membrane</location>
        <topology evidence="1">Multi-pass membrane protein</topology>
    </subcellularLocation>
</comment>
<dbReference type="Proteomes" id="UP001231189">
    <property type="component" value="Unassembled WGS sequence"/>
</dbReference>
<name>A0AAD8SM20_LOLMU</name>
<dbReference type="InterPro" id="IPR023395">
    <property type="entry name" value="MCP_dom_sf"/>
</dbReference>
<evidence type="ECO:0000256" key="4">
    <source>
        <dbReference type="ARBA" id="ARBA00022737"/>
    </source>
</evidence>
<evidence type="ECO:0000256" key="5">
    <source>
        <dbReference type="ARBA" id="ARBA00023136"/>
    </source>
</evidence>
<dbReference type="GO" id="GO:0015748">
    <property type="term" value="P:organophosphate ester transport"/>
    <property type="evidence" value="ECO:0007669"/>
    <property type="project" value="UniProtKB-ARBA"/>
</dbReference>
<dbReference type="Pfam" id="PF00153">
    <property type="entry name" value="Mito_carr"/>
    <property type="match status" value="3"/>
</dbReference>